<comment type="function">
    <text evidence="1">Responsible for the formation of the pyrimidine heterocycle in the thiamine biosynthesis pathway. Catalyzes the formation of hydroxymethylpyrimidine phosphate (HMP-P) from histidine and pyridoxal phosphate (PLP). The protein uses PLP and the active site histidine to form HMP-P, generating an inactive enzyme. The enzyme can only undergo a single turnover, which suggests it is a suicide enzyme.</text>
</comment>
<reference evidence="13" key="1">
    <citation type="submission" date="2020-05" db="EMBL/GenBank/DDBJ databases">
        <authorList>
            <person name="Zhu T."/>
            <person name="Keshari N."/>
            <person name="Lu X."/>
        </authorList>
    </citation>
    <scope>NUCLEOTIDE SEQUENCE</scope>
    <source>
        <strain evidence="13">NK1-12</strain>
    </source>
</reference>
<comment type="subunit">
    <text evidence="4">Homodimer.</text>
</comment>
<sequence length="345" mass="37802">MAINRRSLLKLTGYFGAATAASLSWPQLKKLEAAELPPEMPPIIMQLDWKFNVQFAGLLLADYLGLYRQKGVTVSLKPWESDMIVPDVVAANPMMIGCSEQNLILDAQAKGAPLKAIATMFQASPYALMTLPNSNLTTLTDLVGKKVGVHADGVKVMELVKGVNGLNSEAIEIIEIPYENKLDRLINGELDALQCYAVDEPIGFAQRVGEAPILLPMDQYGYKAYAQVFFTTDALLQQHPELIQAFLAASFEGWQRALADIPGTAKLVAETYAEKGSKYTDVDYQQKSLELVGEYVMRGIQPSQIGLIVPEQWQQTTDLMAQYGIIATAPGLEASLDLSLWTGNE</sequence>
<dbReference type="PANTHER" id="PTHR31528:SF1">
    <property type="entry name" value="4-AMINO-5-HYDROXYMETHYL-2-METHYLPYRIMIDINE PHOSPHATE SYNTHASE THI11-RELATED"/>
    <property type="match status" value="1"/>
</dbReference>
<evidence type="ECO:0000256" key="2">
    <source>
        <dbReference type="ARBA" id="ARBA00004948"/>
    </source>
</evidence>
<evidence type="ECO:0000256" key="8">
    <source>
        <dbReference type="ARBA" id="ARBA00022977"/>
    </source>
</evidence>
<dbReference type="InterPro" id="IPR015168">
    <property type="entry name" value="SsuA/THI5"/>
</dbReference>
<dbReference type="RefSeq" id="WP_316434660.1">
    <property type="nucleotide sequence ID" value="NZ_CP053586.1"/>
</dbReference>
<evidence type="ECO:0000256" key="9">
    <source>
        <dbReference type="ARBA" id="ARBA00023004"/>
    </source>
</evidence>
<keyword evidence="5" id="KW-0808">Transferase</keyword>
<comment type="pathway">
    <text evidence="2">Cofactor biosynthesis; thiamine diphosphate biosynthesis.</text>
</comment>
<dbReference type="Pfam" id="PF09084">
    <property type="entry name" value="NMT1"/>
    <property type="match status" value="1"/>
</dbReference>
<dbReference type="SUPFAM" id="SSF53850">
    <property type="entry name" value="Periplasmic binding protein-like II"/>
    <property type="match status" value="1"/>
</dbReference>
<evidence type="ECO:0000259" key="12">
    <source>
        <dbReference type="Pfam" id="PF09084"/>
    </source>
</evidence>
<feature type="domain" description="SsuA/THI5-like" evidence="12">
    <location>
        <begin position="52"/>
        <end position="260"/>
    </location>
</feature>
<gene>
    <name evidence="13" type="ORF">HJG54_09575</name>
</gene>
<evidence type="ECO:0000256" key="7">
    <source>
        <dbReference type="ARBA" id="ARBA00022898"/>
    </source>
</evidence>
<comment type="similarity">
    <text evidence="3">Belongs to the NMT1/THI5 family.</text>
</comment>
<evidence type="ECO:0000256" key="5">
    <source>
        <dbReference type="ARBA" id="ARBA00022679"/>
    </source>
</evidence>
<name>A0AA97AHU3_9CYAN</name>
<evidence type="ECO:0000256" key="3">
    <source>
        <dbReference type="ARBA" id="ARBA00009406"/>
    </source>
</evidence>
<dbReference type="AlphaFoldDB" id="A0AA97AHU3"/>
<keyword evidence="6" id="KW-0479">Metal-binding</keyword>
<keyword evidence="8" id="KW-0784">Thiamine biosynthesis</keyword>
<dbReference type="EMBL" id="CP053586">
    <property type="protein sequence ID" value="WNZ23086.1"/>
    <property type="molecule type" value="Genomic_DNA"/>
</dbReference>
<dbReference type="InterPro" id="IPR027939">
    <property type="entry name" value="NMT1/THI5"/>
</dbReference>
<evidence type="ECO:0000256" key="10">
    <source>
        <dbReference type="ARBA" id="ARBA00033171"/>
    </source>
</evidence>
<dbReference type="GO" id="GO:0046872">
    <property type="term" value="F:metal ion binding"/>
    <property type="evidence" value="ECO:0007669"/>
    <property type="project" value="UniProtKB-KW"/>
</dbReference>
<evidence type="ECO:0000256" key="4">
    <source>
        <dbReference type="ARBA" id="ARBA00011738"/>
    </source>
</evidence>
<evidence type="ECO:0000256" key="11">
    <source>
        <dbReference type="ARBA" id="ARBA00048179"/>
    </source>
</evidence>
<evidence type="ECO:0000313" key="13">
    <source>
        <dbReference type="EMBL" id="WNZ23086.1"/>
    </source>
</evidence>
<proteinExistence type="inferred from homology"/>
<dbReference type="PANTHER" id="PTHR31528">
    <property type="entry name" value="4-AMINO-5-HYDROXYMETHYL-2-METHYLPYRIMIDINE PHOSPHATE SYNTHASE THI11-RELATED"/>
    <property type="match status" value="1"/>
</dbReference>
<accession>A0AA97AHU3</accession>
<dbReference type="PROSITE" id="PS51318">
    <property type="entry name" value="TAT"/>
    <property type="match status" value="1"/>
</dbReference>
<keyword evidence="7" id="KW-0663">Pyridoxal phosphate</keyword>
<evidence type="ECO:0000256" key="6">
    <source>
        <dbReference type="ARBA" id="ARBA00022723"/>
    </source>
</evidence>
<organism evidence="13">
    <name type="scientific">Leptolyngbya sp. NK1-12</name>
    <dbReference type="NCBI Taxonomy" id="2547451"/>
    <lineage>
        <taxon>Bacteria</taxon>
        <taxon>Bacillati</taxon>
        <taxon>Cyanobacteriota</taxon>
        <taxon>Cyanophyceae</taxon>
        <taxon>Leptolyngbyales</taxon>
        <taxon>Leptolyngbyaceae</taxon>
        <taxon>Leptolyngbya group</taxon>
        <taxon>Leptolyngbya</taxon>
    </lineage>
</organism>
<evidence type="ECO:0000256" key="1">
    <source>
        <dbReference type="ARBA" id="ARBA00003469"/>
    </source>
</evidence>
<dbReference type="GO" id="GO:0016740">
    <property type="term" value="F:transferase activity"/>
    <property type="evidence" value="ECO:0007669"/>
    <property type="project" value="UniProtKB-KW"/>
</dbReference>
<dbReference type="Gene3D" id="3.40.190.10">
    <property type="entry name" value="Periplasmic binding protein-like II"/>
    <property type="match status" value="2"/>
</dbReference>
<keyword evidence="9" id="KW-0408">Iron</keyword>
<comment type="catalytic activity">
    <reaction evidence="11">
        <text>N(6)-(pyridoxal phosphate)-L-lysyl-[4-amino-5-hydroxymethyl-2-methylpyrimidine phosphate synthase] + L-histidyl-[4-amino-5-hydroxymethyl-2-methylpyrimidine phosphate synthase] + 2 Fe(3+) + 4 H2O = L-lysyl-[4-amino-5-hydroxymethyl-2-methylpyrimidine phosphate synthase] + (2S)-2-amino-5-hydroxy-4-oxopentanoyl-[4-amino-5-hydroxymethyl-2-methylpyrimidine phosphate synthase] + 4-amino-2-methyl-5-(phosphooxymethyl)pyrimidine + 3-oxopropanoate + 2 Fe(2+) + 2 H(+)</text>
        <dbReference type="Rhea" id="RHEA:65756"/>
        <dbReference type="Rhea" id="RHEA-COMP:16892"/>
        <dbReference type="Rhea" id="RHEA-COMP:16893"/>
        <dbReference type="Rhea" id="RHEA-COMP:16894"/>
        <dbReference type="Rhea" id="RHEA-COMP:16895"/>
        <dbReference type="ChEBI" id="CHEBI:15377"/>
        <dbReference type="ChEBI" id="CHEBI:15378"/>
        <dbReference type="ChEBI" id="CHEBI:29033"/>
        <dbReference type="ChEBI" id="CHEBI:29034"/>
        <dbReference type="ChEBI" id="CHEBI:29969"/>
        <dbReference type="ChEBI" id="CHEBI:29979"/>
        <dbReference type="ChEBI" id="CHEBI:33190"/>
        <dbReference type="ChEBI" id="CHEBI:58354"/>
        <dbReference type="ChEBI" id="CHEBI:143915"/>
        <dbReference type="ChEBI" id="CHEBI:157692"/>
    </reaction>
    <physiologicalReaction direction="left-to-right" evidence="11">
        <dbReference type="Rhea" id="RHEA:65757"/>
    </physiologicalReaction>
</comment>
<dbReference type="InterPro" id="IPR006311">
    <property type="entry name" value="TAT_signal"/>
</dbReference>
<protein>
    <recommendedName>
        <fullName evidence="10">Thiamine pyrimidine synthase</fullName>
    </recommendedName>
</protein>
<dbReference type="GO" id="GO:0009228">
    <property type="term" value="P:thiamine biosynthetic process"/>
    <property type="evidence" value="ECO:0007669"/>
    <property type="project" value="UniProtKB-KW"/>
</dbReference>